<keyword evidence="2" id="KW-1185">Reference proteome</keyword>
<reference evidence="1 2" key="1">
    <citation type="submission" date="2012-02" db="EMBL/GenBank/DDBJ databases">
        <title>Improved High-Quality Draft sequence of Microvirga sp. WSM3557.</title>
        <authorList>
            <consortium name="US DOE Joint Genome Institute"/>
            <person name="Lucas S."/>
            <person name="Han J."/>
            <person name="Lapidus A."/>
            <person name="Cheng J.-F."/>
            <person name="Goodwin L."/>
            <person name="Pitluck S."/>
            <person name="Peters L."/>
            <person name="Zhang X."/>
            <person name="Detter J.C."/>
            <person name="Han C."/>
            <person name="Tapia R."/>
            <person name="Land M."/>
            <person name="Hauser L."/>
            <person name="Kyrpides N."/>
            <person name="Ivanova N."/>
            <person name="Pagani I."/>
            <person name="Brau L."/>
            <person name="Yates R."/>
            <person name="O'Hara G."/>
            <person name="Rui T."/>
            <person name="Howieson J."/>
            <person name="Reeve W."/>
            <person name="Woyke T."/>
        </authorList>
    </citation>
    <scope>NUCLEOTIDE SEQUENCE [LARGE SCALE GENOMIC DNA]</scope>
    <source>
        <strain evidence="1 2">WSM3557</strain>
    </source>
</reference>
<gene>
    <name evidence="1" type="ORF">MicloDRAFT_00002790</name>
</gene>
<name>I4Z456_9HYPH</name>
<dbReference type="AlphaFoldDB" id="I4Z456"/>
<dbReference type="EMBL" id="JH660634">
    <property type="protein sequence ID" value="EIM30998.1"/>
    <property type="molecule type" value="Genomic_DNA"/>
</dbReference>
<accession>I4Z456</accession>
<proteinExistence type="predicted"/>
<dbReference type="Proteomes" id="UP000003947">
    <property type="component" value="Unassembled WGS sequence"/>
</dbReference>
<protein>
    <submittedName>
        <fullName evidence="1">Uncharacterized protein</fullName>
    </submittedName>
</protein>
<organism evidence="1 2">
    <name type="scientific">Microvirga lotononidis</name>
    <dbReference type="NCBI Taxonomy" id="864069"/>
    <lineage>
        <taxon>Bacteria</taxon>
        <taxon>Pseudomonadati</taxon>
        <taxon>Pseudomonadota</taxon>
        <taxon>Alphaproteobacteria</taxon>
        <taxon>Hyphomicrobiales</taxon>
        <taxon>Methylobacteriaceae</taxon>
        <taxon>Microvirga</taxon>
    </lineage>
</organism>
<evidence type="ECO:0000313" key="2">
    <source>
        <dbReference type="Proteomes" id="UP000003947"/>
    </source>
</evidence>
<sequence length="66" mass="7064">MGSFAVPAVAHKLDLLFLDQTLKIAAAHKDMGSAKPDLCRGMANYNMTAACAAVRRCGHIYTKRAA</sequence>
<dbReference type="HOGENOM" id="CLU_2826329_0_0_5"/>
<evidence type="ECO:0000313" key="1">
    <source>
        <dbReference type="EMBL" id="EIM30998.1"/>
    </source>
</evidence>